<dbReference type="EMBL" id="CP060436">
    <property type="protein sequence ID" value="QPM91297.1"/>
    <property type="molecule type" value="Genomic_DNA"/>
</dbReference>
<reference evidence="1 2" key="1">
    <citation type="submission" date="2020-08" db="EMBL/GenBank/DDBJ databases">
        <title>Genome sequence of Rhodobacteraceae bacterium Lw-13e.</title>
        <authorList>
            <person name="Poehlein A."/>
            <person name="Wolter L."/>
            <person name="Daniel R."/>
            <person name="Brinkhoff T."/>
        </authorList>
    </citation>
    <scope>NUCLEOTIDE SEQUENCE [LARGE SCALE GENOMIC DNA]</scope>
    <source>
        <strain evidence="1 2">Lw-13e</strain>
    </source>
</reference>
<dbReference type="AlphaFoldDB" id="A0A418SAZ7"/>
<proteinExistence type="predicted"/>
<dbReference type="InterPro" id="IPR010845">
    <property type="entry name" value="FlaF"/>
</dbReference>
<keyword evidence="2" id="KW-1185">Reference proteome</keyword>
<gene>
    <name evidence="1" type="ORF">PSAL_025500</name>
</gene>
<sequence length="136" mass="15090">MTAHSQAMRAYGQASTPTRTPRGTEYEVFARVTRRLVTAARLDQTTGFPELARAIYENRRLWILLAADVADNGNTLPEQLRAQIFYLSEFTQAHSQKVLTGKAGLRPLIEINTAIMRGLRNEAPRSGVASSEGTTR</sequence>
<name>A0A418SAZ7_9RHOB</name>
<dbReference type="Proteomes" id="UP000283786">
    <property type="component" value="Chromosome"/>
</dbReference>
<organism evidence="1 2">
    <name type="scientific">Pseudooceanicola algae</name>
    <dbReference type="NCBI Taxonomy" id="1537215"/>
    <lineage>
        <taxon>Bacteria</taxon>
        <taxon>Pseudomonadati</taxon>
        <taxon>Pseudomonadota</taxon>
        <taxon>Alphaproteobacteria</taxon>
        <taxon>Rhodobacterales</taxon>
        <taxon>Paracoccaceae</taxon>
        <taxon>Pseudooceanicola</taxon>
    </lineage>
</organism>
<evidence type="ECO:0000313" key="1">
    <source>
        <dbReference type="EMBL" id="QPM91297.1"/>
    </source>
</evidence>
<evidence type="ECO:0000313" key="2">
    <source>
        <dbReference type="Proteomes" id="UP000283786"/>
    </source>
</evidence>
<accession>A0A418SAZ7</accession>
<dbReference type="KEGG" id="palw:PSAL_025500"/>
<dbReference type="NCBIfam" id="NF009435">
    <property type="entry name" value="PRK12794.1"/>
    <property type="match status" value="1"/>
</dbReference>
<dbReference type="Pfam" id="PF07309">
    <property type="entry name" value="FlaF"/>
    <property type="match status" value="1"/>
</dbReference>
<dbReference type="GO" id="GO:0044781">
    <property type="term" value="P:bacterial-type flagellum organization"/>
    <property type="evidence" value="ECO:0007669"/>
    <property type="project" value="InterPro"/>
</dbReference>
<protein>
    <submittedName>
        <fullName evidence="1">Uncharacterized protein</fullName>
    </submittedName>
</protein>
<dbReference type="OrthoDB" id="9808944at2"/>